<dbReference type="CDD" id="cd00093">
    <property type="entry name" value="HTH_XRE"/>
    <property type="match status" value="1"/>
</dbReference>
<feature type="region of interest" description="Disordered" evidence="2">
    <location>
        <begin position="41"/>
        <end position="75"/>
    </location>
</feature>
<accession>A0A1H2TL14</accession>
<sequence length="255" mass="27416">MAQSYPVGARGLSAAADKTVVANLKNCNDFFTKAKSSEKTFNMAKARTRRDVPPFPAQDRPAPKDTASPGDQPVGQQIRELRRARGLTLSELAAAAGRSIGNLSEMERGLSPITIESLDAISRALGVTVNWFFSGAAIAPPEERDVVVRRAARRELNLGQAGTREELLSPSLSGQLEMILTTFAPGAGTGEPGRTRKGEEGGLVLSGRLELHDGDRTWLLEEGDSFQLRGDGAHWVRNPGARDAVVVWVITPANY</sequence>
<dbReference type="SUPFAM" id="SSF51182">
    <property type="entry name" value="RmlC-like cupins"/>
    <property type="match status" value="1"/>
</dbReference>
<dbReference type="Pfam" id="PF07883">
    <property type="entry name" value="Cupin_2"/>
    <property type="match status" value="1"/>
</dbReference>
<dbReference type="InterPro" id="IPR050807">
    <property type="entry name" value="TransReg_Diox_bact_type"/>
</dbReference>
<gene>
    <name evidence="4" type="ORF">SAMN05444336_1011029</name>
</gene>
<feature type="domain" description="HTH cro/C1-type" evidence="3">
    <location>
        <begin position="78"/>
        <end position="132"/>
    </location>
</feature>
<dbReference type="OrthoDB" id="9814751at2"/>
<dbReference type="Pfam" id="PF01381">
    <property type="entry name" value="HTH_3"/>
    <property type="match status" value="1"/>
</dbReference>
<evidence type="ECO:0000313" key="4">
    <source>
        <dbReference type="EMBL" id="SDW44477.1"/>
    </source>
</evidence>
<dbReference type="EMBL" id="FNMZ01000001">
    <property type="protein sequence ID" value="SDW44477.1"/>
    <property type="molecule type" value="Genomic_DNA"/>
</dbReference>
<dbReference type="GO" id="GO:0005829">
    <property type="term" value="C:cytosol"/>
    <property type="evidence" value="ECO:0007669"/>
    <property type="project" value="TreeGrafter"/>
</dbReference>
<keyword evidence="1" id="KW-0238">DNA-binding</keyword>
<dbReference type="PROSITE" id="PS50943">
    <property type="entry name" value="HTH_CROC1"/>
    <property type="match status" value="1"/>
</dbReference>
<name>A0A1H2TL14_9RHOB</name>
<dbReference type="SMART" id="SM00530">
    <property type="entry name" value="HTH_XRE"/>
    <property type="match status" value="1"/>
</dbReference>
<dbReference type="Gene3D" id="1.10.260.40">
    <property type="entry name" value="lambda repressor-like DNA-binding domains"/>
    <property type="match status" value="1"/>
</dbReference>
<evidence type="ECO:0000259" key="3">
    <source>
        <dbReference type="PROSITE" id="PS50943"/>
    </source>
</evidence>
<dbReference type="InterPro" id="IPR011051">
    <property type="entry name" value="RmlC_Cupin_sf"/>
</dbReference>
<dbReference type="SUPFAM" id="SSF47413">
    <property type="entry name" value="lambda repressor-like DNA-binding domains"/>
    <property type="match status" value="1"/>
</dbReference>
<evidence type="ECO:0000313" key="5">
    <source>
        <dbReference type="Proteomes" id="UP000199118"/>
    </source>
</evidence>
<organism evidence="4 5">
    <name type="scientific">Albimonas donghaensis</name>
    <dbReference type="NCBI Taxonomy" id="356660"/>
    <lineage>
        <taxon>Bacteria</taxon>
        <taxon>Pseudomonadati</taxon>
        <taxon>Pseudomonadota</taxon>
        <taxon>Alphaproteobacteria</taxon>
        <taxon>Rhodobacterales</taxon>
        <taxon>Paracoccaceae</taxon>
        <taxon>Albimonas</taxon>
    </lineage>
</organism>
<dbReference type="PANTHER" id="PTHR46797">
    <property type="entry name" value="HTH-TYPE TRANSCRIPTIONAL REGULATOR"/>
    <property type="match status" value="1"/>
</dbReference>
<proteinExistence type="predicted"/>
<dbReference type="InterPro" id="IPR001387">
    <property type="entry name" value="Cro/C1-type_HTH"/>
</dbReference>
<evidence type="ECO:0000256" key="1">
    <source>
        <dbReference type="ARBA" id="ARBA00023125"/>
    </source>
</evidence>
<dbReference type="GO" id="GO:0003700">
    <property type="term" value="F:DNA-binding transcription factor activity"/>
    <property type="evidence" value="ECO:0007669"/>
    <property type="project" value="TreeGrafter"/>
</dbReference>
<dbReference type="Proteomes" id="UP000199118">
    <property type="component" value="Unassembled WGS sequence"/>
</dbReference>
<dbReference type="PANTHER" id="PTHR46797:SF2">
    <property type="entry name" value="TRANSCRIPTIONAL REGULATOR"/>
    <property type="match status" value="1"/>
</dbReference>
<reference evidence="4 5" key="1">
    <citation type="submission" date="2016-10" db="EMBL/GenBank/DDBJ databases">
        <authorList>
            <person name="de Groot N.N."/>
        </authorList>
    </citation>
    <scope>NUCLEOTIDE SEQUENCE [LARGE SCALE GENOMIC DNA]</scope>
    <source>
        <strain evidence="4 5">DSM 17890</strain>
    </source>
</reference>
<dbReference type="Gene3D" id="2.60.120.10">
    <property type="entry name" value="Jelly Rolls"/>
    <property type="match status" value="1"/>
</dbReference>
<dbReference type="InterPro" id="IPR014710">
    <property type="entry name" value="RmlC-like_jellyroll"/>
</dbReference>
<keyword evidence="5" id="KW-1185">Reference proteome</keyword>
<dbReference type="GO" id="GO:0003677">
    <property type="term" value="F:DNA binding"/>
    <property type="evidence" value="ECO:0007669"/>
    <property type="project" value="UniProtKB-KW"/>
</dbReference>
<dbReference type="CDD" id="cd02209">
    <property type="entry name" value="cupin_XRE_C"/>
    <property type="match status" value="1"/>
</dbReference>
<dbReference type="InterPro" id="IPR010982">
    <property type="entry name" value="Lambda_DNA-bd_dom_sf"/>
</dbReference>
<dbReference type="InterPro" id="IPR013096">
    <property type="entry name" value="Cupin_2"/>
</dbReference>
<dbReference type="AlphaFoldDB" id="A0A1H2TL14"/>
<evidence type="ECO:0000256" key="2">
    <source>
        <dbReference type="SAM" id="MobiDB-lite"/>
    </source>
</evidence>
<protein>
    <submittedName>
        <fullName evidence="4">Transcriptional regulator, XRE family with cupin sensor</fullName>
    </submittedName>
</protein>
<dbReference type="STRING" id="356660.SAMN05444336_1011029"/>